<organism evidence="5 6">
    <name type="scientific">Nocardioides agri</name>
    <dbReference type="NCBI Taxonomy" id="2682843"/>
    <lineage>
        <taxon>Bacteria</taxon>
        <taxon>Bacillati</taxon>
        <taxon>Actinomycetota</taxon>
        <taxon>Actinomycetes</taxon>
        <taxon>Propionibacteriales</taxon>
        <taxon>Nocardioidaceae</taxon>
        <taxon>Nocardioides</taxon>
    </lineage>
</organism>
<evidence type="ECO:0000256" key="3">
    <source>
        <dbReference type="HAMAP-Rule" id="MF_00023"/>
    </source>
</evidence>
<name>A0A6L6XW90_9ACTN</name>
<dbReference type="PANTHER" id="PTHR30308:SF2">
    <property type="entry name" value="SSRA-BINDING PROTEIN"/>
    <property type="match status" value="1"/>
</dbReference>
<sequence length="159" mass="18277">MAREQGRKLVAQNKKARHDYHIEDTYEAGLVLQGTEVKSLRQGRASLVDGFVEIDRHEAWLHGVHIPEYSQGTWTNHSARRKRKLLLNRVEIDKIERRVSEKGLTVVPLSLYFKDGRAKVEIALAKGKKSWDKRASLAERQANREKEQALGRHLKGMSD</sequence>
<dbReference type="SUPFAM" id="SSF74982">
    <property type="entry name" value="Small protein B (SmpB)"/>
    <property type="match status" value="1"/>
</dbReference>
<dbReference type="Proteomes" id="UP000473525">
    <property type="component" value="Unassembled WGS sequence"/>
</dbReference>
<evidence type="ECO:0000313" key="5">
    <source>
        <dbReference type="EMBL" id="MVQ50977.1"/>
    </source>
</evidence>
<comment type="function">
    <text evidence="3">Required for rescue of stalled ribosomes mediated by trans-translation. Binds to transfer-messenger RNA (tmRNA), required for stable association of tmRNA with ribosomes. tmRNA and SmpB together mimic tRNA shape, replacing the anticodon stem-loop with SmpB. tmRNA is encoded by the ssrA gene; the 2 termini fold to resemble tRNA(Ala) and it encodes a 'tag peptide', a short internal open reading frame. During trans-translation Ala-aminoacylated tmRNA acts like a tRNA, entering the A-site of stalled ribosomes, displacing the stalled mRNA. The ribosome then switches to translate the ORF on the tmRNA; the nascent peptide is terminated with the 'tag peptide' encoded by the tmRNA and targeted for degradation. The ribosome is freed to recommence translation, which seems to be the essential function of trans-translation.</text>
</comment>
<dbReference type="Pfam" id="PF01668">
    <property type="entry name" value="SmpB"/>
    <property type="match status" value="1"/>
</dbReference>
<feature type="region of interest" description="Disordered" evidence="4">
    <location>
        <begin position="135"/>
        <end position="159"/>
    </location>
</feature>
<dbReference type="GO" id="GO:0005829">
    <property type="term" value="C:cytosol"/>
    <property type="evidence" value="ECO:0007669"/>
    <property type="project" value="TreeGrafter"/>
</dbReference>
<dbReference type="InterPro" id="IPR000037">
    <property type="entry name" value="SsrA-bd_prot"/>
</dbReference>
<evidence type="ECO:0000256" key="4">
    <source>
        <dbReference type="SAM" id="MobiDB-lite"/>
    </source>
</evidence>
<keyword evidence="2 3" id="KW-0694">RNA-binding</keyword>
<dbReference type="InterPro" id="IPR020081">
    <property type="entry name" value="SsrA-bd_prot_CS"/>
</dbReference>
<dbReference type="PROSITE" id="PS01317">
    <property type="entry name" value="SSRP"/>
    <property type="match status" value="1"/>
</dbReference>
<comment type="similarity">
    <text evidence="3">Belongs to the SmpB family.</text>
</comment>
<protein>
    <recommendedName>
        <fullName evidence="3">SsrA-binding protein</fullName>
    </recommendedName>
    <alternativeName>
        <fullName evidence="3">Small protein B</fullName>
    </alternativeName>
</protein>
<dbReference type="Gene3D" id="2.40.280.10">
    <property type="match status" value="1"/>
</dbReference>
<dbReference type="NCBIfam" id="NF003843">
    <property type="entry name" value="PRK05422.1"/>
    <property type="match status" value="1"/>
</dbReference>
<comment type="caution">
    <text evidence="5">The sequence shown here is derived from an EMBL/GenBank/DDBJ whole genome shotgun (WGS) entry which is preliminary data.</text>
</comment>
<evidence type="ECO:0000313" key="6">
    <source>
        <dbReference type="Proteomes" id="UP000473525"/>
    </source>
</evidence>
<dbReference type="InterPro" id="IPR023620">
    <property type="entry name" value="SmpB"/>
</dbReference>
<dbReference type="EMBL" id="WSEK01000004">
    <property type="protein sequence ID" value="MVQ50977.1"/>
    <property type="molecule type" value="Genomic_DNA"/>
</dbReference>
<dbReference type="CDD" id="cd09294">
    <property type="entry name" value="SmpB"/>
    <property type="match status" value="1"/>
</dbReference>
<evidence type="ECO:0000256" key="2">
    <source>
        <dbReference type="ARBA" id="ARBA00022884"/>
    </source>
</evidence>
<dbReference type="GO" id="GO:0070930">
    <property type="term" value="P:trans-translation-dependent protein tagging"/>
    <property type="evidence" value="ECO:0007669"/>
    <property type="project" value="TreeGrafter"/>
</dbReference>
<evidence type="ECO:0000256" key="1">
    <source>
        <dbReference type="ARBA" id="ARBA00022490"/>
    </source>
</evidence>
<accession>A0A6L6XW90</accession>
<dbReference type="PANTHER" id="PTHR30308">
    <property type="entry name" value="TMRNA-BINDING COMPONENT OF TRANS-TRANSLATION TAGGING COMPLEX"/>
    <property type="match status" value="1"/>
</dbReference>
<proteinExistence type="inferred from homology"/>
<keyword evidence="1 3" id="KW-0963">Cytoplasm</keyword>
<dbReference type="RefSeq" id="WP_157344191.1">
    <property type="nucleotide sequence ID" value="NZ_WSEK01000004.1"/>
</dbReference>
<comment type="subcellular location">
    <subcellularLocation>
        <location evidence="3">Cytoplasm</location>
    </subcellularLocation>
    <text evidence="3">The tmRNA-SmpB complex associates with stalled 70S ribosomes.</text>
</comment>
<reference evidence="5 6" key="1">
    <citation type="submission" date="2019-12" db="EMBL/GenBank/DDBJ databases">
        <authorList>
            <person name="Huq M.A."/>
        </authorList>
    </citation>
    <scope>NUCLEOTIDE SEQUENCE [LARGE SCALE GENOMIC DNA]</scope>
    <source>
        <strain evidence="5 6">MAH-18</strain>
    </source>
</reference>
<dbReference type="GO" id="GO:0003723">
    <property type="term" value="F:RNA binding"/>
    <property type="evidence" value="ECO:0007669"/>
    <property type="project" value="UniProtKB-UniRule"/>
</dbReference>
<gene>
    <name evidence="3 5" type="primary">smpB</name>
    <name evidence="5" type="ORF">GON03_17455</name>
</gene>
<dbReference type="HAMAP" id="MF_00023">
    <property type="entry name" value="SmpB"/>
    <property type="match status" value="1"/>
</dbReference>
<keyword evidence="6" id="KW-1185">Reference proteome</keyword>
<dbReference type="AlphaFoldDB" id="A0A6L6XW90"/>
<dbReference type="GO" id="GO:0070929">
    <property type="term" value="P:trans-translation"/>
    <property type="evidence" value="ECO:0007669"/>
    <property type="project" value="UniProtKB-UniRule"/>
</dbReference>
<dbReference type="NCBIfam" id="TIGR00086">
    <property type="entry name" value="smpB"/>
    <property type="match status" value="1"/>
</dbReference>